<comment type="similarity">
    <text evidence="2">Belongs to the glycosyl hydrolase 88 family.</text>
</comment>
<name>A0A8H4ITF3_9PEZI</name>
<dbReference type="EMBL" id="WWBZ02000033">
    <property type="protein sequence ID" value="KAF4307161.1"/>
    <property type="molecule type" value="Genomic_DNA"/>
</dbReference>
<dbReference type="GO" id="GO:0052757">
    <property type="term" value="F:chondroitin hydrolase activity"/>
    <property type="evidence" value="ECO:0007669"/>
    <property type="project" value="TreeGrafter"/>
</dbReference>
<dbReference type="InterPro" id="IPR008928">
    <property type="entry name" value="6-hairpin_glycosidase_sf"/>
</dbReference>
<protein>
    <submittedName>
        <fullName evidence="3">Unsaturated glucuronyl hydrolase</fullName>
    </submittedName>
</protein>
<dbReference type="Proteomes" id="UP000572817">
    <property type="component" value="Unassembled WGS sequence"/>
</dbReference>
<dbReference type="Gene3D" id="1.50.10.10">
    <property type="match status" value="1"/>
</dbReference>
<gene>
    <name evidence="3" type="ORF">GTA08_BOTSDO05033</name>
</gene>
<dbReference type="AlphaFoldDB" id="A0A8H4ITF3"/>
<dbReference type="SUPFAM" id="SSF48208">
    <property type="entry name" value="Six-hairpin glycosidases"/>
    <property type="match status" value="1"/>
</dbReference>
<keyword evidence="4" id="KW-1185">Reference proteome</keyword>
<keyword evidence="1 3" id="KW-0378">Hydrolase</keyword>
<dbReference type="InterPro" id="IPR012341">
    <property type="entry name" value="6hp_glycosidase-like_sf"/>
</dbReference>
<dbReference type="GO" id="GO:0000272">
    <property type="term" value="P:polysaccharide catabolic process"/>
    <property type="evidence" value="ECO:0007669"/>
    <property type="project" value="TreeGrafter"/>
</dbReference>
<evidence type="ECO:0000313" key="3">
    <source>
        <dbReference type="EMBL" id="KAF4307161.1"/>
    </source>
</evidence>
<dbReference type="PANTHER" id="PTHR36845:SF1">
    <property type="entry name" value="HYDROLASE, PUTATIVE (AFU_ORTHOLOGUE AFUA_7G05090)-RELATED"/>
    <property type="match status" value="1"/>
</dbReference>
<evidence type="ECO:0000256" key="1">
    <source>
        <dbReference type="ARBA" id="ARBA00022801"/>
    </source>
</evidence>
<evidence type="ECO:0000313" key="4">
    <source>
        <dbReference type="Proteomes" id="UP000572817"/>
    </source>
</evidence>
<dbReference type="OrthoDB" id="2317065at2759"/>
<evidence type="ECO:0000256" key="2">
    <source>
        <dbReference type="ARBA" id="ARBA00038358"/>
    </source>
</evidence>
<reference evidence="3" key="1">
    <citation type="submission" date="2020-04" db="EMBL/GenBank/DDBJ databases">
        <title>Genome Assembly and Annotation of Botryosphaeria dothidea sdau 11-99, a Latent Pathogen of Apple Fruit Ring Rot in China.</title>
        <authorList>
            <person name="Yu C."/>
            <person name="Diao Y."/>
            <person name="Lu Q."/>
            <person name="Zhao J."/>
            <person name="Cui S."/>
            <person name="Peng C."/>
            <person name="He B."/>
            <person name="Liu H."/>
        </authorList>
    </citation>
    <scope>NUCLEOTIDE SEQUENCE [LARGE SCALE GENOMIC DNA]</scope>
    <source>
        <strain evidence="3">Sdau11-99</strain>
    </source>
</reference>
<organism evidence="3 4">
    <name type="scientific">Botryosphaeria dothidea</name>
    <dbReference type="NCBI Taxonomy" id="55169"/>
    <lineage>
        <taxon>Eukaryota</taxon>
        <taxon>Fungi</taxon>
        <taxon>Dikarya</taxon>
        <taxon>Ascomycota</taxon>
        <taxon>Pezizomycotina</taxon>
        <taxon>Dothideomycetes</taxon>
        <taxon>Dothideomycetes incertae sedis</taxon>
        <taxon>Botryosphaeriales</taxon>
        <taxon>Botryosphaeriaceae</taxon>
        <taxon>Botryosphaeria</taxon>
    </lineage>
</organism>
<comment type="caution">
    <text evidence="3">The sequence shown here is derived from an EMBL/GenBank/DDBJ whole genome shotgun (WGS) entry which is preliminary data.</text>
</comment>
<proteinExistence type="inferred from homology"/>
<accession>A0A8H4ITF3</accession>
<dbReference type="PANTHER" id="PTHR36845">
    <property type="entry name" value="HYDROLASE, PUTATIVE (AFU_ORTHOLOGUE AFUA_7G05090)-RELATED"/>
    <property type="match status" value="1"/>
</dbReference>
<sequence length="446" mass="49198">MATGETRTLENGHKDDRTLTNKHKLRLDALYSESVIATIWTVASRALNASSPPSRFPEYTEPESGKYIYSDVDFWTSGFFPGCLYLLRERQTKYPSKFPVSPAQIHPDALQFCGKWWTAAPKLQASRTDTHDLGFMIQPWAQLGWTLDADRTCFDAMVTAARSLAARFDPRIGAIRSWDRCSTKDYEFHDTEKDFLVIIDNMINLDLLYHVSALTGDLSLAHIATTHALTTLRTHVRPDHSTAHLVVFDPASAAAKAGLTHQGHAHTSCWSRGQAWAMLGFAQCYGRVREPRFLAAALALSRYWVARMPPDGVVPWDFDAAAERGPGEPRDSSATLVAANALLLLYETLKEEGREDAEGFLDAAVKSVEGIVETCLAPLAASGKKCNGLAGEPGVDSGPGWESIVMHATISNYEHALKRSADTGLVYADYYFLLVGNKLLEMGLVQ</sequence>
<dbReference type="InterPro" id="IPR052369">
    <property type="entry name" value="UG_Glycosaminoglycan_Hydrolase"/>
</dbReference>